<dbReference type="InterPro" id="IPR001689">
    <property type="entry name" value="Flag_FliM"/>
</dbReference>
<keyword evidence="13" id="KW-1185">Reference proteome</keyword>
<evidence type="ECO:0000256" key="9">
    <source>
        <dbReference type="ARBA" id="ARBA00023143"/>
    </source>
</evidence>
<dbReference type="OrthoDB" id="9806941at2"/>
<dbReference type="InterPro" id="IPR028976">
    <property type="entry name" value="CheC-like_sf"/>
</dbReference>
<dbReference type="InterPro" id="IPR001543">
    <property type="entry name" value="FliN-like_C"/>
</dbReference>
<evidence type="ECO:0000256" key="7">
    <source>
        <dbReference type="ARBA" id="ARBA00022779"/>
    </source>
</evidence>
<dbReference type="InterPro" id="IPR036429">
    <property type="entry name" value="SpoA-like_sf"/>
</dbReference>
<sequence>MAQPAKDIITSGNIGARLRSASEVEPGRLPRLKMIAEEWAEDALGAMKKLAVNPIELELVSMSTTTFLKSSKDYSQAAIAEVVRSPAWTEAGFILADAMFVELITEAVFGGEGGNREPSNRPLTDLDKNVIHLVLKTINKSATHAFAKLADMPLTLGGHIFDHDIGEALAGVLPAEKTRFVGLSFELRMGGQKSTLRFALPESFLAFHRRKLVSVPEVVTTTPDESWTRKIEVGLGKADMGIRAVLGEKAITLDMVSRFEVGQTIVLDETMQSLIPIECEDQRLFRGRVGRSREFYVVRVEEKVDPTEEFIDDILAR</sequence>
<evidence type="ECO:0000256" key="8">
    <source>
        <dbReference type="ARBA" id="ARBA00023136"/>
    </source>
</evidence>
<evidence type="ECO:0000256" key="2">
    <source>
        <dbReference type="ARBA" id="ARBA00004202"/>
    </source>
</evidence>
<dbReference type="GO" id="GO:0009425">
    <property type="term" value="C:bacterial-type flagellum basal body"/>
    <property type="evidence" value="ECO:0007669"/>
    <property type="project" value="UniProtKB-SubCell"/>
</dbReference>
<accession>A0A1T4NQJ6</accession>
<dbReference type="PANTHER" id="PTHR30034">
    <property type="entry name" value="FLAGELLAR MOTOR SWITCH PROTEIN FLIM"/>
    <property type="match status" value="1"/>
</dbReference>
<dbReference type="GO" id="GO:0071978">
    <property type="term" value="P:bacterial-type flagellum-dependent swarming motility"/>
    <property type="evidence" value="ECO:0007669"/>
    <property type="project" value="TreeGrafter"/>
</dbReference>
<evidence type="ECO:0000256" key="4">
    <source>
        <dbReference type="ARBA" id="ARBA00021898"/>
    </source>
</evidence>
<evidence type="ECO:0000313" key="13">
    <source>
        <dbReference type="Proteomes" id="UP000190135"/>
    </source>
</evidence>
<keyword evidence="12" id="KW-0966">Cell projection</keyword>
<dbReference type="SUPFAM" id="SSF101801">
    <property type="entry name" value="Surface presentation of antigens (SPOA)"/>
    <property type="match status" value="1"/>
</dbReference>
<evidence type="ECO:0000256" key="1">
    <source>
        <dbReference type="ARBA" id="ARBA00004117"/>
    </source>
</evidence>
<evidence type="ECO:0000259" key="11">
    <source>
        <dbReference type="Pfam" id="PF01052"/>
    </source>
</evidence>
<feature type="domain" description="Flagellar motor switch protein FliN-like C-terminal" evidence="11">
    <location>
        <begin position="236"/>
        <end position="304"/>
    </location>
</feature>
<dbReference type="EMBL" id="FUXL01000003">
    <property type="protein sequence ID" value="SJZ81463.1"/>
    <property type="molecule type" value="Genomic_DNA"/>
</dbReference>
<evidence type="ECO:0000256" key="5">
    <source>
        <dbReference type="ARBA" id="ARBA00022475"/>
    </source>
</evidence>
<gene>
    <name evidence="12" type="ORF">SAMN05428963_103132</name>
</gene>
<comment type="function">
    <text evidence="10">FliM is one of three proteins (FliG, FliN, FliM) that forms the rotor-mounted switch complex (C ring), located at the base of the basal body. This complex interacts with the CheY and CheZ chemotaxis proteins, in addition to contacting components of the motor that determine the direction of flagellar rotation.</text>
</comment>
<keyword evidence="5" id="KW-1003">Cell membrane</keyword>
<comment type="subcellular location">
    <subcellularLocation>
        <location evidence="1">Bacterial flagellum basal body</location>
    </subcellularLocation>
    <subcellularLocation>
        <location evidence="2">Cell membrane</location>
        <topology evidence="2">Peripheral membrane protein</topology>
    </subcellularLocation>
</comment>
<comment type="similarity">
    <text evidence="3">Belongs to the FliM family.</text>
</comment>
<organism evidence="12 13">
    <name type="scientific">Consotaella salsifontis</name>
    <dbReference type="NCBI Taxonomy" id="1365950"/>
    <lineage>
        <taxon>Bacteria</taxon>
        <taxon>Pseudomonadati</taxon>
        <taxon>Pseudomonadota</taxon>
        <taxon>Alphaproteobacteria</taxon>
        <taxon>Hyphomicrobiales</taxon>
        <taxon>Aurantimonadaceae</taxon>
        <taxon>Consotaella</taxon>
    </lineage>
</organism>
<keyword evidence="6" id="KW-0145">Chemotaxis</keyword>
<dbReference type="GO" id="GO:0005886">
    <property type="term" value="C:plasma membrane"/>
    <property type="evidence" value="ECO:0007669"/>
    <property type="project" value="UniProtKB-SubCell"/>
</dbReference>
<evidence type="ECO:0000256" key="6">
    <source>
        <dbReference type="ARBA" id="ARBA00022500"/>
    </source>
</evidence>
<keyword evidence="9" id="KW-0975">Bacterial flagellum</keyword>
<dbReference type="RefSeq" id="WP_078707246.1">
    <property type="nucleotide sequence ID" value="NZ_FUXL01000003.1"/>
</dbReference>
<reference evidence="13" key="1">
    <citation type="submission" date="2017-02" db="EMBL/GenBank/DDBJ databases">
        <authorList>
            <person name="Varghese N."/>
            <person name="Submissions S."/>
        </authorList>
    </citation>
    <scope>NUCLEOTIDE SEQUENCE [LARGE SCALE GENOMIC DNA]</scope>
    <source>
        <strain evidence="13">USBA 369</strain>
    </source>
</reference>
<dbReference type="PANTHER" id="PTHR30034:SF6">
    <property type="entry name" value="YOP PROTEINS TRANSLOCATION PROTEIN Q"/>
    <property type="match status" value="1"/>
</dbReference>
<dbReference type="STRING" id="1365950.SAMN05428963_103132"/>
<dbReference type="AlphaFoldDB" id="A0A1T4NQJ6"/>
<dbReference type="Pfam" id="PF01052">
    <property type="entry name" value="FliMN_C"/>
    <property type="match status" value="1"/>
</dbReference>
<keyword evidence="8" id="KW-0472">Membrane</keyword>
<dbReference type="GO" id="GO:0003774">
    <property type="term" value="F:cytoskeletal motor activity"/>
    <property type="evidence" value="ECO:0007669"/>
    <property type="project" value="InterPro"/>
</dbReference>
<dbReference type="Gene3D" id="3.40.1550.10">
    <property type="entry name" value="CheC-like"/>
    <property type="match status" value="1"/>
</dbReference>
<proteinExistence type="inferred from homology"/>
<evidence type="ECO:0000256" key="10">
    <source>
        <dbReference type="ARBA" id="ARBA00025044"/>
    </source>
</evidence>
<keyword evidence="7" id="KW-0283">Flagellar rotation</keyword>
<evidence type="ECO:0000313" key="12">
    <source>
        <dbReference type="EMBL" id="SJZ81463.1"/>
    </source>
</evidence>
<evidence type="ECO:0000256" key="3">
    <source>
        <dbReference type="ARBA" id="ARBA00011049"/>
    </source>
</evidence>
<keyword evidence="12" id="KW-0969">Cilium</keyword>
<name>A0A1T4NQJ6_9HYPH</name>
<dbReference type="Gene3D" id="2.30.330.10">
    <property type="entry name" value="SpoA-like"/>
    <property type="match status" value="1"/>
</dbReference>
<dbReference type="Pfam" id="PF02154">
    <property type="entry name" value="FliM"/>
    <property type="match status" value="1"/>
</dbReference>
<dbReference type="Proteomes" id="UP000190135">
    <property type="component" value="Unassembled WGS sequence"/>
</dbReference>
<protein>
    <recommendedName>
        <fullName evidence="4">Flagellar motor switch protein FliM</fullName>
    </recommendedName>
</protein>
<dbReference type="GO" id="GO:0050918">
    <property type="term" value="P:positive chemotaxis"/>
    <property type="evidence" value="ECO:0007669"/>
    <property type="project" value="TreeGrafter"/>
</dbReference>
<keyword evidence="12" id="KW-0282">Flagellum</keyword>